<dbReference type="PANTHER" id="PTHR21234:SF30">
    <property type="entry name" value="PHOSPHORYLASE SUPERFAMILY PROTEIN"/>
    <property type="match status" value="1"/>
</dbReference>
<accession>A0AAD5IB45</accession>
<keyword evidence="3" id="KW-1185">Reference proteome</keyword>
<name>A0AAD5IB45_ACENE</name>
<dbReference type="EMBL" id="JAJSOW010000107">
    <property type="protein sequence ID" value="KAI9157854.1"/>
    <property type="molecule type" value="Genomic_DNA"/>
</dbReference>
<dbReference type="Proteomes" id="UP001064489">
    <property type="component" value="Chromosome 12"/>
</dbReference>
<dbReference type="Gene3D" id="3.40.50.1580">
    <property type="entry name" value="Nucleoside phosphorylase domain"/>
    <property type="match status" value="2"/>
</dbReference>
<feature type="domain" description="Nucleoside phosphorylase" evidence="1">
    <location>
        <begin position="22"/>
        <end position="130"/>
    </location>
</feature>
<dbReference type="InterPro" id="IPR000845">
    <property type="entry name" value="Nucleoside_phosphorylase_d"/>
</dbReference>
<dbReference type="SUPFAM" id="SSF53167">
    <property type="entry name" value="Purine and uridine phosphorylases"/>
    <property type="match status" value="1"/>
</dbReference>
<dbReference type="PANTHER" id="PTHR21234">
    <property type="entry name" value="PURINE NUCLEOSIDE PHOSPHORYLASE"/>
    <property type="match status" value="1"/>
</dbReference>
<comment type="caution">
    <text evidence="2">The sequence shown here is derived from an EMBL/GenBank/DDBJ whole genome shotgun (WGS) entry which is preliminary data.</text>
</comment>
<dbReference type="GO" id="GO:0003824">
    <property type="term" value="F:catalytic activity"/>
    <property type="evidence" value="ECO:0007669"/>
    <property type="project" value="InterPro"/>
</dbReference>
<protein>
    <recommendedName>
        <fullName evidence="1">Nucleoside phosphorylase domain-containing protein</fullName>
    </recommendedName>
</protein>
<dbReference type="InterPro" id="IPR035994">
    <property type="entry name" value="Nucleoside_phosphorylase_sf"/>
</dbReference>
<reference evidence="2" key="2">
    <citation type="submission" date="2023-02" db="EMBL/GenBank/DDBJ databases">
        <authorList>
            <person name="Swenson N.G."/>
            <person name="Wegrzyn J.L."/>
            <person name="Mcevoy S.L."/>
        </authorList>
    </citation>
    <scope>NUCLEOTIDE SEQUENCE</scope>
    <source>
        <strain evidence="2">91603</strain>
        <tissue evidence="2">Leaf</tissue>
    </source>
</reference>
<dbReference type="GO" id="GO:0009116">
    <property type="term" value="P:nucleoside metabolic process"/>
    <property type="evidence" value="ECO:0007669"/>
    <property type="project" value="InterPro"/>
</dbReference>
<dbReference type="AlphaFoldDB" id="A0AAD5IB45"/>
<sequence>MSEYNQEEMDTIEEVNRKGPYIGLITVFPPEEKEFFATQAFKHHPTHPFVDLAGRRFRVVKINGKKVIYVRCGVGMVNGAAATQQMVDFFDVKGVVHFGIAGNVNNSMSIGDVTIPQLFAHTALWDWLNPNATLDPSYVAHLDFKSYNVPKSWDGSNLLGRLGYNSEQFFSDSGTPNIAQPLLWAQVNKLSNGLPVIVIRGRSDIAGRQSGTNDIQIFGSLAARNAAEVVVQFIKKL</sequence>
<evidence type="ECO:0000313" key="2">
    <source>
        <dbReference type="EMBL" id="KAI9157854.1"/>
    </source>
</evidence>
<evidence type="ECO:0000259" key="1">
    <source>
        <dbReference type="Pfam" id="PF01048"/>
    </source>
</evidence>
<proteinExistence type="predicted"/>
<dbReference type="Pfam" id="PF01048">
    <property type="entry name" value="PNP_UDP_1"/>
    <property type="match status" value="1"/>
</dbReference>
<reference evidence="2" key="1">
    <citation type="journal article" date="2022" name="Plant J.">
        <title>Strategies of tolerance reflected in two North American maple genomes.</title>
        <authorList>
            <person name="McEvoy S.L."/>
            <person name="Sezen U.U."/>
            <person name="Trouern-Trend A."/>
            <person name="McMahon S.M."/>
            <person name="Schaberg P.G."/>
            <person name="Yang J."/>
            <person name="Wegrzyn J.L."/>
            <person name="Swenson N.G."/>
        </authorList>
    </citation>
    <scope>NUCLEOTIDE SEQUENCE</scope>
    <source>
        <strain evidence="2">91603</strain>
    </source>
</reference>
<gene>
    <name evidence="2" type="ORF">LWI28_029080</name>
</gene>
<evidence type="ECO:0000313" key="3">
    <source>
        <dbReference type="Proteomes" id="UP001064489"/>
    </source>
</evidence>
<organism evidence="2 3">
    <name type="scientific">Acer negundo</name>
    <name type="common">Box elder</name>
    <dbReference type="NCBI Taxonomy" id="4023"/>
    <lineage>
        <taxon>Eukaryota</taxon>
        <taxon>Viridiplantae</taxon>
        <taxon>Streptophyta</taxon>
        <taxon>Embryophyta</taxon>
        <taxon>Tracheophyta</taxon>
        <taxon>Spermatophyta</taxon>
        <taxon>Magnoliopsida</taxon>
        <taxon>eudicotyledons</taxon>
        <taxon>Gunneridae</taxon>
        <taxon>Pentapetalae</taxon>
        <taxon>rosids</taxon>
        <taxon>malvids</taxon>
        <taxon>Sapindales</taxon>
        <taxon>Sapindaceae</taxon>
        <taxon>Hippocastanoideae</taxon>
        <taxon>Acereae</taxon>
        <taxon>Acer</taxon>
    </lineage>
</organism>